<evidence type="ECO:0000259" key="2">
    <source>
        <dbReference type="Pfam" id="PF13731"/>
    </source>
</evidence>
<feature type="domain" description="WxL" evidence="2">
    <location>
        <begin position="54"/>
        <end position="243"/>
    </location>
</feature>
<sequence length="246" mass="25557">MKKKLLFGLTAAAFGAVLITATPAQAVTGDTANSMKTETGIGFLTYNPGSGPFQNNLALTFVPSSFNFGNANKVSANAQTFAQQDAPTGGQYLGVSDDRKTKTSWNVTATLADFVNSKDETDKLENASIVMNMETVQKYNFNAKEADEAGYATPDPSASGSLTSLDANYANLYSGIAAGNITLNAGSTAGSKVLNYNLPANTTAQTGTAAVARKISNVNLNVKGGSATENSKYSSTIKWVLSDDAA</sequence>
<evidence type="ECO:0000256" key="1">
    <source>
        <dbReference type="SAM" id="SignalP"/>
    </source>
</evidence>
<gene>
    <name evidence="3" type="ORF">A5866_002472</name>
</gene>
<reference evidence="4" key="1">
    <citation type="submission" date="2017-05" db="EMBL/GenBank/DDBJ databases">
        <title>The Genome Sequence of EEnterococcus faecalis 9F2_4866.</title>
        <authorList>
            <consortium name="The Broad Institute Genomics Platform"/>
            <consortium name="The Broad Institute Genomic Center for Infectious Diseases"/>
            <person name="Earl A."/>
            <person name="Manson A."/>
            <person name="Schwartman J."/>
            <person name="Gilmore M."/>
            <person name="Abouelleil A."/>
            <person name="Cao P."/>
            <person name="Chapman S."/>
            <person name="Cusick C."/>
            <person name="Shea T."/>
            <person name="Young S."/>
            <person name="Neafsey D."/>
            <person name="Nusbaum C."/>
            <person name="Birren B."/>
        </authorList>
    </citation>
    <scope>NUCLEOTIDE SEQUENCE [LARGE SCALE GENOMIC DNA]</scope>
    <source>
        <strain evidence="4">12C11_DIV0727</strain>
    </source>
</reference>
<accession>A0ABZ2T7L8</accession>
<feature type="signal peptide" evidence="1">
    <location>
        <begin position="1"/>
        <end position="26"/>
    </location>
</feature>
<evidence type="ECO:0000313" key="4">
    <source>
        <dbReference type="Proteomes" id="UP000195080"/>
    </source>
</evidence>
<dbReference type="InterPro" id="IPR027994">
    <property type="entry name" value="WxL_dom"/>
</dbReference>
<dbReference type="Pfam" id="PF13731">
    <property type="entry name" value="WxL"/>
    <property type="match status" value="1"/>
</dbReference>
<keyword evidence="1" id="KW-0732">Signal</keyword>
<organism evidence="3 4">
    <name type="scientific">Candidatus Enterococcus lemimoniae</name>
    <dbReference type="NCBI Taxonomy" id="1834167"/>
    <lineage>
        <taxon>Bacteria</taxon>
        <taxon>Bacillati</taxon>
        <taxon>Bacillota</taxon>
        <taxon>Bacilli</taxon>
        <taxon>Lactobacillales</taxon>
        <taxon>Enterococcaceae</taxon>
        <taxon>Enterococcus</taxon>
    </lineage>
</organism>
<proteinExistence type="predicted"/>
<keyword evidence="4" id="KW-1185">Reference proteome</keyword>
<feature type="chain" id="PRO_5045663890" description="WxL domain-containing protein" evidence="1">
    <location>
        <begin position="27"/>
        <end position="246"/>
    </location>
</feature>
<name>A0ABZ2T7L8_9ENTE</name>
<dbReference type="Proteomes" id="UP000195080">
    <property type="component" value="Chromosome"/>
</dbReference>
<dbReference type="RefSeq" id="WP_086277369.1">
    <property type="nucleotide sequence ID" value="NZ_CP147248.1"/>
</dbReference>
<protein>
    <recommendedName>
        <fullName evidence="2">WxL domain-containing protein</fullName>
    </recommendedName>
</protein>
<dbReference type="EMBL" id="CP147248">
    <property type="protein sequence ID" value="WYJ87376.1"/>
    <property type="molecule type" value="Genomic_DNA"/>
</dbReference>
<evidence type="ECO:0000313" key="3">
    <source>
        <dbReference type="EMBL" id="WYJ87376.1"/>
    </source>
</evidence>